<evidence type="ECO:0000313" key="1">
    <source>
        <dbReference type="EMBL" id="MDK3018811.1"/>
    </source>
</evidence>
<evidence type="ECO:0000313" key="2">
    <source>
        <dbReference type="Proteomes" id="UP001243757"/>
    </source>
</evidence>
<dbReference type="Gene3D" id="3.40.50.1000">
    <property type="entry name" value="HAD superfamily/HAD-like"/>
    <property type="match status" value="1"/>
</dbReference>
<proteinExistence type="predicted"/>
<accession>A0ABT7F2I4</accession>
<dbReference type="SUPFAM" id="SSF56784">
    <property type="entry name" value="HAD-like"/>
    <property type="match status" value="1"/>
</dbReference>
<sequence length="83" mass="9715">MHLTGFKILTFDVYGTLIDWEAGMAEGLRPLTDRLPEAVPRDRVLETHAFHESRQQALTPARCQRWFSASTRWPISPPRIRRR</sequence>
<keyword evidence="2" id="KW-1185">Reference proteome</keyword>
<dbReference type="Proteomes" id="UP001243757">
    <property type="component" value="Unassembled WGS sequence"/>
</dbReference>
<reference evidence="1 2" key="1">
    <citation type="submission" date="2023-05" db="EMBL/GenBank/DDBJ databases">
        <title>Pseudodonghicola sp. nov.</title>
        <authorList>
            <person name="Huang J."/>
        </authorList>
    </citation>
    <scope>NUCLEOTIDE SEQUENCE [LARGE SCALE GENOMIC DNA]</scope>
    <source>
        <strain evidence="1 2">IC7</strain>
    </source>
</reference>
<dbReference type="Gene3D" id="1.10.150.750">
    <property type="match status" value="1"/>
</dbReference>
<dbReference type="InterPro" id="IPR023214">
    <property type="entry name" value="HAD_sf"/>
</dbReference>
<name>A0ABT7F2I4_9RHOB</name>
<comment type="caution">
    <text evidence="1">The sequence shown here is derived from an EMBL/GenBank/DDBJ whole genome shotgun (WGS) entry which is preliminary data.</text>
</comment>
<evidence type="ECO:0008006" key="3">
    <source>
        <dbReference type="Google" id="ProtNLM"/>
    </source>
</evidence>
<dbReference type="EMBL" id="JASNJD010000010">
    <property type="protein sequence ID" value="MDK3018811.1"/>
    <property type="molecule type" value="Genomic_DNA"/>
</dbReference>
<organism evidence="1 2">
    <name type="scientific">Pseudodonghicola flavimaris</name>
    <dbReference type="NCBI Taxonomy" id="3050036"/>
    <lineage>
        <taxon>Bacteria</taxon>
        <taxon>Pseudomonadati</taxon>
        <taxon>Pseudomonadota</taxon>
        <taxon>Alphaproteobacteria</taxon>
        <taxon>Rhodobacterales</taxon>
        <taxon>Paracoccaceae</taxon>
        <taxon>Pseudodonghicola</taxon>
    </lineage>
</organism>
<gene>
    <name evidence="1" type="ORF">QO033_14095</name>
</gene>
<dbReference type="InterPro" id="IPR036412">
    <property type="entry name" value="HAD-like_sf"/>
</dbReference>
<dbReference type="RefSeq" id="WP_284481617.1">
    <property type="nucleotide sequence ID" value="NZ_JASNJD010000010.1"/>
</dbReference>
<protein>
    <recommendedName>
        <fullName evidence="3">Haloacid dehalogenase</fullName>
    </recommendedName>
</protein>